<evidence type="ECO:0000256" key="1">
    <source>
        <dbReference type="ARBA" id="ARBA00023015"/>
    </source>
</evidence>
<evidence type="ECO:0000313" key="6">
    <source>
        <dbReference type="EMBL" id="AIL62049.1"/>
    </source>
</evidence>
<evidence type="ECO:0000313" key="9">
    <source>
        <dbReference type="Proteomes" id="UP000426235"/>
    </source>
</evidence>
<dbReference type="GO" id="GO:0003677">
    <property type="term" value="F:DNA binding"/>
    <property type="evidence" value="ECO:0007669"/>
    <property type="project" value="UniProtKB-UniRule"/>
</dbReference>
<dbReference type="RefSeq" id="WP_038611600.1">
    <property type="nucleotide sequence ID" value="NZ_CP009048.1"/>
</dbReference>
<dbReference type="OrthoDB" id="9798857at2"/>
<evidence type="ECO:0000313" key="7">
    <source>
        <dbReference type="EMBL" id="QGW77933.1"/>
    </source>
</evidence>
<dbReference type="PROSITE" id="PS50977">
    <property type="entry name" value="HTH_TETR_2"/>
    <property type="match status" value="1"/>
</dbReference>
<name>A0A077FDV4_9PSED</name>
<evidence type="ECO:0000259" key="5">
    <source>
        <dbReference type="PROSITE" id="PS50977"/>
    </source>
</evidence>
<dbReference type="HOGENOM" id="CLU_069356_28_2_6"/>
<dbReference type="EMBL" id="CP009048">
    <property type="protein sequence ID" value="AIL62049.1"/>
    <property type="molecule type" value="Genomic_DNA"/>
</dbReference>
<protein>
    <submittedName>
        <fullName evidence="6">TetR family transcriptional regulator</fullName>
    </submittedName>
</protein>
<dbReference type="InterPro" id="IPR011075">
    <property type="entry name" value="TetR_C"/>
</dbReference>
<feature type="DNA-binding region" description="H-T-H motif" evidence="4">
    <location>
        <begin position="32"/>
        <end position="51"/>
    </location>
</feature>
<dbReference type="Pfam" id="PF16925">
    <property type="entry name" value="TetR_C_13"/>
    <property type="match status" value="1"/>
</dbReference>
<sequence length="184" mass="20196">MRYSTTHKEQTRQKLLESSGALAKRGGFNATGVAGLMKAIGLTGGAFYNHFPSKDDLFTEVVRRELSLSPMAQQPMNRQRLERCLDHYLSLAHVHNPEGGCAIPALGAEIAQAPLPVREEAEHWLRTLQQAWADTLEDPDLAWALLSQCVGALVIARMLANPSSQQEVLKASREFLAGALHESP</sequence>
<keyword evidence="2 4" id="KW-0238">DNA-binding</keyword>
<dbReference type="SUPFAM" id="SSF48498">
    <property type="entry name" value="Tetracyclin repressor-like, C-terminal domain"/>
    <property type="match status" value="1"/>
</dbReference>
<dbReference type="eggNOG" id="COG1309">
    <property type="taxonomic scope" value="Bacteria"/>
</dbReference>
<dbReference type="InterPro" id="IPR009057">
    <property type="entry name" value="Homeodomain-like_sf"/>
</dbReference>
<proteinExistence type="predicted"/>
<dbReference type="Proteomes" id="UP000028931">
    <property type="component" value="Chromosome"/>
</dbReference>
<reference evidence="7" key="2">
    <citation type="submission" date="2019-12" db="EMBL/GenBank/DDBJ databases">
        <title>Hybrid Genome Assemblies of two High G+C Isolates from Undergraduate Microbiology Courses.</title>
        <authorList>
            <person name="Ne Ville C.J."/>
            <person name="Enright D."/>
            <person name="Hernandez I."/>
            <person name="Dodsworth J."/>
            <person name="Orwin P.M."/>
        </authorList>
    </citation>
    <scope>NUCLEOTIDE SEQUENCE [LARGE SCALE GENOMIC DNA]</scope>
    <source>
        <strain evidence="7">Neo</strain>
    </source>
</reference>
<dbReference type="PANTHER" id="PTHR47506">
    <property type="entry name" value="TRANSCRIPTIONAL REGULATORY PROTEIN"/>
    <property type="match status" value="1"/>
</dbReference>
<evidence type="ECO:0000256" key="4">
    <source>
        <dbReference type="PROSITE-ProRule" id="PRU00335"/>
    </source>
</evidence>
<organism evidence="6 8">
    <name type="scientific">Pseudomonas alkylphenolica</name>
    <dbReference type="NCBI Taxonomy" id="237609"/>
    <lineage>
        <taxon>Bacteria</taxon>
        <taxon>Pseudomonadati</taxon>
        <taxon>Pseudomonadota</taxon>
        <taxon>Gammaproteobacteria</taxon>
        <taxon>Pseudomonadales</taxon>
        <taxon>Pseudomonadaceae</taxon>
        <taxon>Pseudomonas</taxon>
    </lineage>
</organism>
<keyword evidence="3" id="KW-0804">Transcription</keyword>
<dbReference type="KEGG" id="palk:PSAKL28_28570"/>
<dbReference type="Pfam" id="PF00440">
    <property type="entry name" value="TetR_N"/>
    <property type="match status" value="1"/>
</dbReference>
<keyword evidence="9" id="KW-1185">Reference proteome</keyword>
<dbReference type="InterPro" id="IPR001647">
    <property type="entry name" value="HTH_TetR"/>
</dbReference>
<reference evidence="6" key="1">
    <citation type="submission" date="2014-07" db="EMBL/GenBank/DDBJ databases">
        <authorList>
            <person name="Lee K."/>
            <person name="Lim J.Y."/>
            <person name="Hwang I."/>
        </authorList>
    </citation>
    <scope>NUCLEOTIDE SEQUENCE [LARGE SCALE GENOMIC DNA]</scope>
    <source>
        <strain evidence="6">KL28</strain>
    </source>
</reference>
<accession>A0A077FDV4</accession>
<dbReference type="Proteomes" id="UP000426235">
    <property type="component" value="Chromosome"/>
</dbReference>
<gene>
    <name evidence="7" type="ORF">GPJ81_14955</name>
    <name evidence="6" type="ORF">PSAKL28_28570</name>
</gene>
<dbReference type="SUPFAM" id="SSF46689">
    <property type="entry name" value="Homeodomain-like"/>
    <property type="match status" value="1"/>
</dbReference>
<dbReference type="PANTHER" id="PTHR47506:SF7">
    <property type="entry name" value="TRANSCRIPTIONAL REGULATORY PROTEIN"/>
    <property type="match status" value="1"/>
</dbReference>
<dbReference type="InterPro" id="IPR036271">
    <property type="entry name" value="Tet_transcr_reg_TetR-rel_C_sf"/>
</dbReference>
<dbReference type="Gene3D" id="1.10.10.60">
    <property type="entry name" value="Homeodomain-like"/>
    <property type="match status" value="1"/>
</dbReference>
<evidence type="ECO:0000313" key="8">
    <source>
        <dbReference type="Proteomes" id="UP000028931"/>
    </source>
</evidence>
<dbReference type="AlphaFoldDB" id="A0A077FDV4"/>
<feature type="domain" description="HTH tetR-type" evidence="5">
    <location>
        <begin position="9"/>
        <end position="69"/>
    </location>
</feature>
<keyword evidence="1" id="KW-0805">Transcription regulation</keyword>
<evidence type="ECO:0000256" key="2">
    <source>
        <dbReference type="ARBA" id="ARBA00023125"/>
    </source>
</evidence>
<dbReference type="EMBL" id="CP046621">
    <property type="protein sequence ID" value="QGW77933.1"/>
    <property type="molecule type" value="Genomic_DNA"/>
</dbReference>
<dbReference type="Gene3D" id="1.10.357.10">
    <property type="entry name" value="Tetracycline Repressor, domain 2"/>
    <property type="match status" value="1"/>
</dbReference>
<evidence type="ECO:0000256" key="3">
    <source>
        <dbReference type="ARBA" id="ARBA00023163"/>
    </source>
</evidence>